<dbReference type="PANTHER" id="PTHR45754">
    <property type="entry name" value="METHYLENETETRAHYDROFOLATE REDUCTASE"/>
    <property type="match status" value="1"/>
</dbReference>
<evidence type="ECO:0000256" key="7">
    <source>
        <dbReference type="ARBA" id="ARBA00023002"/>
    </source>
</evidence>
<dbReference type="GO" id="GO:0106312">
    <property type="term" value="F:methylenetetrahydrofolate reductase (NADH) activity"/>
    <property type="evidence" value="ECO:0007669"/>
    <property type="project" value="UniProtKB-EC"/>
</dbReference>
<dbReference type="RefSeq" id="WP_165239780.1">
    <property type="nucleotide sequence ID" value="NZ_JAAKZV010000097.1"/>
</dbReference>
<dbReference type="EMBL" id="JAAKZV010000097">
    <property type="protein sequence ID" value="NGN66467.1"/>
    <property type="molecule type" value="Genomic_DNA"/>
</dbReference>
<keyword evidence="14" id="KW-1185">Reference proteome</keyword>
<evidence type="ECO:0000256" key="5">
    <source>
        <dbReference type="ARBA" id="ARBA00022630"/>
    </source>
</evidence>
<dbReference type="InterPro" id="IPR029041">
    <property type="entry name" value="FAD-linked_oxidoreductase-like"/>
</dbReference>
<evidence type="ECO:0000313" key="13">
    <source>
        <dbReference type="EMBL" id="NGN66467.1"/>
    </source>
</evidence>
<dbReference type="EC" id="1.5.1.54" evidence="12"/>
<dbReference type="UniPathway" id="UPA00193"/>
<dbReference type="SUPFAM" id="SSF51730">
    <property type="entry name" value="FAD-linked oxidoreductase"/>
    <property type="match status" value="1"/>
</dbReference>
<dbReference type="PANTHER" id="PTHR45754:SF3">
    <property type="entry name" value="METHYLENETETRAHYDROFOLATE REDUCTASE (NADPH)"/>
    <property type="match status" value="1"/>
</dbReference>
<proteinExistence type="inferred from homology"/>
<comment type="cofactor">
    <cofactor evidence="1 12">
        <name>FAD</name>
        <dbReference type="ChEBI" id="CHEBI:57692"/>
    </cofactor>
</comment>
<evidence type="ECO:0000256" key="2">
    <source>
        <dbReference type="ARBA" id="ARBA00004777"/>
    </source>
</evidence>
<dbReference type="Pfam" id="PF02219">
    <property type="entry name" value="MTHFR"/>
    <property type="match status" value="1"/>
</dbReference>
<evidence type="ECO:0000256" key="4">
    <source>
        <dbReference type="ARBA" id="ARBA00022605"/>
    </source>
</evidence>
<dbReference type="InterPro" id="IPR004620">
    <property type="entry name" value="MTHF_reductase_bac"/>
</dbReference>
<evidence type="ECO:0000256" key="1">
    <source>
        <dbReference type="ARBA" id="ARBA00001974"/>
    </source>
</evidence>
<dbReference type="GO" id="GO:0005829">
    <property type="term" value="C:cytosol"/>
    <property type="evidence" value="ECO:0007669"/>
    <property type="project" value="InterPro"/>
</dbReference>
<keyword evidence="8" id="KW-0520">NAD</keyword>
<dbReference type="Proteomes" id="UP000481583">
    <property type="component" value="Unassembled WGS sequence"/>
</dbReference>
<keyword evidence="7 12" id="KW-0560">Oxidoreductase</keyword>
<evidence type="ECO:0000256" key="8">
    <source>
        <dbReference type="ARBA" id="ARBA00023027"/>
    </source>
</evidence>
<protein>
    <recommendedName>
        <fullName evidence="12">Methylenetetrahydrofolate reductase</fullName>
        <ecNumber evidence="12">1.5.1.54</ecNumber>
    </recommendedName>
</protein>
<keyword evidence="6 12" id="KW-0274">FAD</keyword>
<evidence type="ECO:0000256" key="6">
    <source>
        <dbReference type="ARBA" id="ARBA00022827"/>
    </source>
</evidence>
<organism evidence="13 14">
    <name type="scientific">Streptomyces coryli</name>
    <dbReference type="NCBI Taxonomy" id="1128680"/>
    <lineage>
        <taxon>Bacteria</taxon>
        <taxon>Bacillati</taxon>
        <taxon>Actinomycetota</taxon>
        <taxon>Actinomycetes</taxon>
        <taxon>Kitasatosporales</taxon>
        <taxon>Streptomycetaceae</taxon>
        <taxon>Streptomyces</taxon>
    </lineage>
</organism>
<keyword evidence="4" id="KW-0028">Amino-acid biosynthesis</keyword>
<evidence type="ECO:0000256" key="9">
    <source>
        <dbReference type="ARBA" id="ARBA00023167"/>
    </source>
</evidence>
<comment type="pathway">
    <text evidence="10">Amino-acid biosynthesis; L-methionine biosynthesis via de novo pathway.</text>
</comment>
<evidence type="ECO:0000256" key="10">
    <source>
        <dbReference type="ARBA" id="ARBA00034478"/>
    </source>
</evidence>
<dbReference type="GO" id="GO:0035999">
    <property type="term" value="P:tetrahydrofolate interconversion"/>
    <property type="evidence" value="ECO:0007669"/>
    <property type="project" value="UniProtKB-UniPathway"/>
</dbReference>
<keyword evidence="9" id="KW-0486">Methionine biosynthesis</keyword>
<evidence type="ECO:0000256" key="12">
    <source>
        <dbReference type="RuleBase" id="RU003862"/>
    </source>
</evidence>
<gene>
    <name evidence="13" type="primary">metF</name>
    <name evidence="13" type="ORF">G5C51_21515</name>
</gene>
<dbReference type="NCBIfam" id="TIGR00676">
    <property type="entry name" value="fadh2"/>
    <property type="match status" value="1"/>
</dbReference>
<reference evidence="13 14" key="1">
    <citation type="submission" date="2020-02" db="EMBL/GenBank/DDBJ databases">
        <title>Whole-genome analyses of novel actinobacteria.</title>
        <authorList>
            <person name="Sahin N."/>
        </authorList>
    </citation>
    <scope>NUCLEOTIDE SEQUENCE [LARGE SCALE GENOMIC DNA]</scope>
    <source>
        <strain evidence="13 14">A7024</strain>
    </source>
</reference>
<comment type="similarity">
    <text evidence="3 12">Belongs to the methylenetetrahydrofolate reductase family.</text>
</comment>
<name>A0A6G4U5A2_9ACTN</name>
<dbReference type="AlphaFoldDB" id="A0A6G4U5A2"/>
<accession>A0A6G4U5A2</accession>
<sequence>MAHGIASTRTDRALTVRELLASGEQSFSFEFFAPKTPKGERTLWNAIRRIEAVSPTFVSVTYGAGGSSRDGTVRATERIATDTTLTPVAHLTAVNHSVAELRNVIGQYADAGIRNMFAVRGDPPGDPNGEWITHPQGVTYAAELVELIKESGDFCVGVAAFTNKHPRSTDWESDIRYFVEKCRAGADYAITQIFYTAEEYLGLRDRVAATGCEVPIIPEIMPVTKVTQIERFAQLSNSPFPQDLADRILAVKDDAAAVRSIGIEYATKLCERLQAEGVPGMHFITMNHSTATLEIYENLGLRPQS</sequence>
<evidence type="ECO:0000256" key="11">
    <source>
        <dbReference type="ARBA" id="ARBA00048628"/>
    </source>
</evidence>
<comment type="catalytic activity">
    <reaction evidence="11">
        <text>(6S)-5-methyl-5,6,7,8-tetrahydrofolate + NAD(+) = (6R)-5,10-methylene-5,6,7,8-tetrahydrofolate + NADH + H(+)</text>
        <dbReference type="Rhea" id="RHEA:19821"/>
        <dbReference type="ChEBI" id="CHEBI:15378"/>
        <dbReference type="ChEBI" id="CHEBI:15636"/>
        <dbReference type="ChEBI" id="CHEBI:18608"/>
        <dbReference type="ChEBI" id="CHEBI:57540"/>
        <dbReference type="ChEBI" id="CHEBI:57945"/>
        <dbReference type="EC" id="1.5.1.54"/>
    </reaction>
    <physiologicalReaction direction="right-to-left" evidence="11">
        <dbReference type="Rhea" id="RHEA:19823"/>
    </physiologicalReaction>
</comment>
<dbReference type="GO" id="GO:0071949">
    <property type="term" value="F:FAD binding"/>
    <property type="evidence" value="ECO:0007669"/>
    <property type="project" value="TreeGrafter"/>
</dbReference>
<comment type="pathway">
    <text evidence="2 12">One-carbon metabolism; tetrahydrofolate interconversion.</text>
</comment>
<dbReference type="GO" id="GO:0009086">
    <property type="term" value="P:methionine biosynthetic process"/>
    <property type="evidence" value="ECO:0007669"/>
    <property type="project" value="UniProtKB-KW"/>
</dbReference>
<dbReference type="Gene3D" id="3.20.20.220">
    <property type="match status" value="1"/>
</dbReference>
<dbReference type="CDD" id="cd00537">
    <property type="entry name" value="MTHFR"/>
    <property type="match status" value="1"/>
</dbReference>
<comment type="caution">
    <text evidence="13">The sequence shown here is derived from an EMBL/GenBank/DDBJ whole genome shotgun (WGS) entry which is preliminary data.</text>
</comment>
<evidence type="ECO:0000256" key="3">
    <source>
        <dbReference type="ARBA" id="ARBA00006743"/>
    </source>
</evidence>
<keyword evidence="5 12" id="KW-0285">Flavoprotein</keyword>
<evidence type="ECO:0000313" key="14">
    <source>
        <dbReference type="Proteomes" id="UP000481583"/>
    </source>
</evidence>
<dbReference type="InterPro" id="IPR003171">
    <property type="entry name" value="Mehydrof_redctse-like"/>
</dbReference>